<evidence type="ECO:0000313" key="5">
    <source>
        <dbReference type="Proteomes" id="UP000659654"/>
    </source>
</evidence>
<keyword evidence="5" id="KW-1185">Reference proteome</keyword>
<dbReference type="EMBL" id="CAJFDI010000002">
    <property type="protein sequence ID" value="CAD5214431.1"/>
    <property type="molecule type" value="Genomic_DNA"/>
</dbReference>
<dbReference type="WBParaSite" id="BXY_0490100.1">
    <property type="protein sequence ID" value="BXY_0490100.1"/>
    <property type="gene ID" value="BXY_0490100"/>
</dbReference>
<reference evidence="3" key="2">
    <citation type="submission" date="2020-08" db="EMBL/GenBank/DDBJ databases">
        <authorList>
            <person name="Kikuchi T."/>
        </authorList>
    </citation>
    <scope>NUCLEOTIDE SEQUENCE</scope>
    <source>
        <strain evidence="2">Ka4C1</strain>
    </source>
</reference>
<dbReference type="AlphaFoldDB" id="A0A1I7RVY8"/>
<name>A0A1I7RVY8_BURXY</name>
<sequence length="579" mass="65905">MDAFSDRDRLSNGKIKRRYEFSNARLDTIFSTFNEIEPIETNSLTFHRESPPYAFSRSDCPFTPSNLFKLTIDGEDYGSIDEYMRKMMFRELVATDPPTKESCWALNLVERNVSTKEWEQWQLGRGLLHMQKALVERAKSDKKFRSLLNPLGDRFIVYTYRNDIFYGSQCGKEDVLRWFKMMADNRMSVKYPKGLPVTYKQLCCCPKVARRGYNVLGLILMALKETMKITQLDDIYIHIPPLETVERPITYSTRLTTQKRVHGINSVCGSVYSSRASLISDVGRYPAANAVFDPLASHDPNKRLRFDTNLFRQARCGTPASEFGDLNLENPLSPQPNRHRASSVSSNMEFDTRRFVQPASRASNHIEFDEEVVMEDEESDEEEIQFLGEVDKSQVSEETRQRMMGPATEEMEEKPDILEIKANIARPKCTWQFPSIFSTSVKEKKKGRESATSFDSGYYDRTNMGSTSTLNQSVEFAVPANPYHNENSSPMPDAVFSASESSFVAPNSSHGAAAAFREHRVSFSSNMTDSTADELLPATSEGLPEVTDADHHLLDEEQKPPIRRPHAMHGIVLDTIELE</sequence>
<evidence type="ECO:0000313" key="3">
    <source>
        <dbReference type="EMBL" id="CAG9094893.1"/>
    </source>
</evidence>
<dbReference type="EMBL" id="CAJFCV020000002">
    <property type="protein sequence ID" value="CAG9094893.1"/>
    <property type="molecule type" value="Genomic_DNA"/>
</dbReference>
<organism evidence="4 6">
    <name type="scientific">Bursaphelenchus xylophilus</name>
    <name type="common">Pinewood nematode worm</name>
    <name type="synonym">Aphelenchoides xylophilus</name>
    <dbReference type="NCBI Taxonomy" id="6326"/>
    <lineage>
        <taxon>Eukaryota</taxon>
        <taxon>Metazoa</taxon>
        <taxon>Ecdysozoa</taxon>
        <taxon>Nematoda</taxon>
        <taxon>Chromadorea</taxon>
        <taxon>Rhabditida</taxon>
        <taxon>Tylenchina</taxon>
        <taxon>Tylenchomorpha</taxon>
        <taxon>Aphelenchoidea</taxon>
        <taxon>Aphelenchoididae</taxon>
        <taxon>Bursaphelenchus</taxon>
    </lineage>
</organism>
<dbReference type="InterPro" id="IPR037238">
    <property type="entry name" value="YbiA-like_sf"/>
</dbReference>
<reference evidence="6" key="1">
    <citation type="submission" date="2016-11" db="UniProtKB">
        <authorList>
            <consortium name="WormBaseParasite"/>
        </authorList>
    </citation>
    <scope>IDENTIFICATION</scope>
</reference>
<proteinExistence type="predicted"/>
<dbReference type="Proteomes" id="UP000095284">
    <property type="component" value="Unplaced"/>
</dbReference>
<dbReference type="SUPFAM" id="SSF143990">
    <property type="entry name" value="YbiA-like"/>
    <property type="match status" value="1"/>
</dbReference>
<evidence type="ECO:0000313" key="4">
    <source>
        <dbReference type="Proteomes" id="UP000095284"/>
    </source>
</evidence>
<dbReference type="Gene3D" id="1.10.357.40">
    <property type="entry name" value="YbiA-like"/>
    <property type="match status" value="1"/>
</dbReference>
<feature type="compositionally biased region" description="Polar residues" evidence="1">
    <location>
        <begin position="330"/>
        <end position="346"/>
    </location>
</feature>
<protein>
    <submittedName>
        <fullName evidence="2">(pine wood nematode) hypothetical protein</fullName>
    </submittedName>
</protein>
<gene>
    <name evidence="2" type="ORF">BXYJ_LOCUS3526</name>
</gene>
<evidence type="ECO:0000313" key="6">
    <source>
        <dbReference type="WBParaSite" id="BXY_0490100.1"/>
    </source>
</evidence>
<accession>A0A1I7RVY8</accession>
<evidence type="ECO:0000313" key="2">
    <source>
        <dbReference type="EMBL" id="CAD5214431.1"/>
    </source>
</evidence>
<feature type="region of interest" description="Disordered" evidence="1">
    <location>
        <begin position="325"/>
        <end position="346"/>
    </location>
</feature>
<dbReference type="Proteomes" id="UP000659654">
    <property type="component" value="Unassembled WGS sequence"/>
</dbReference>
<evidence type="ECO:0000256" key="1">
    <source>
        <dbReference type="SAM" id="MobiDB-lite"/>
    </source>
</evidence>
<dbReference type="Proteomes" id="UP000582659">
    <property type="component" value="Unassembled WGS sequence"/>
</dbReference>
<dbReference type="OrthoDB" id="5877132at2759"/>